<reference evidence="7" key="1">
    <citation type="journal article" date="2010" name="Insect Mol. Biol.">
        <title>The draft genome sequence of Arsenophonus nasoniae, son-killer bacterium of Nasonia vitripennis, reveals genes associated with virulence and symbiosis.</title>
        <authorList>
            <person name="Wilkes T."/>
            <person name="Darby A.C."/>
            <person name="Choi J."/>
            <person name="Colborne J.K."/>
            <person name="Werren J.H."/>
            <person name="Hurst G.D.D."/>
        </authorList>
    </citation>
    <scope>NUCLEOTIDE SEQUENCE</scope>
</reference>
<dbReference type="InterPro" id="IPR054613">
    <property type="entry name" value="Peptidase_S78_dom"/>
</dbReference>
<evidence type="ECO:0000259" key="6">
    <source>
        <dbReference type="Pfam" id="PF05065"/>
    </source>
</evidence>
<dbReference type="RefSeq" id="WP_071846896.1">
    <property type="nucleotide sequence ID" value="NZ_CP038626.1"/>
</dbReference>
<reference evidence="8 10" key="2">
    <citation type="submission" date="2019-03" db="EMBL/GenBank/DDBJ databases">
        <title>Long-read sequencing reveals hyperdense prophage content in a complex bacterial symbiont genome.</title>
        <authorList>
            <person name="Frost C.L."/>
            <person name="Siozios S."/>
            <person name="Nadal-Jimenez P."/>
            <person name="Brockhurst M.A."/>
            <person name="King K.C."/>
            <person name="Darby A.C."/>
            <person name="Hurst G.D.D."/>
        </authorList>
    </citation>
    <scope>NUCLEOTIDE SEQUENCE [LARGE SCALE GENOMIC DNA]</scope>
    <source>
        <strain evidence="8 10">FIN</strain>
        <plasmid evidence="8">pArsFIN14</plasmid>
        <plasmid evidence="10">parsfin14</plasmid>
    </source>
</reference>
<accession>D2U1L7</accession>
<feature type="domain" description="Prohead serine protease" evidence="5">
    <location>
        <begin position="47"/>
        <end position="153"/>
    </location>
</feature>
<evidence type="ECO:0000313" key="7">
    <source>
        <dbReference type="EMBL" id="CBA74682.1"/>
    </source>
</evidence>
<geneLocation type="plasmid" evidence="10">
    <name>parsfin14</name>
</geneLocation>
<dbReference type="Gene3D" id="3.30.2400.10">
    <property type="entry name" value="Major capsid protein gp5"/>
    <property type="match status" value="1"/>
</dbReference>
<evidence type="ECO:0000256" key="1">
    <source>
        <dbReference type="ARBA" id="ARBA00004328"/>
    </source>
</evidence>
<dbReference type="Proteomes" id="UP001177592">
    <property type="component" value="Plasmid paNv_CAN15"/>
</dbReference>
<reference evidence="9" key="3">
    <citation type="submission" date="2023-04" db="EMBL/GenBank/DDBJ databases">
        <title>Genome dynamics across the evolutionary transition to endosymbiosis.</title>
        <authorList>
            <person name="Siozios S."/>
            <person name="Nadal-Jimenez P."/>
            <person name="Azagi T."/>
            <person name="Sprong H."/>
            <person name="Frost C.L."/>
            <person name="Parratt S.R."/>
            <person name="Taylor G."/>
            <person name="Brettell L."/>
            <person name="Lew K.C."/>
            <person name="Croft L."/>
            <person name="King K.C."/>
            <person name="Brockhurst M.A."/>
            <person name="Hypsa V."/>
            <person name="Novakova E."/>
            <person name="Darby A.C."/>
            <person name="Hurst G.D.D."/>
        </authorList>
    </citation>
    <scope>NUCLEOTIDE SEQUENCE</scope>
    <source>
        <strain evidence="9">ANv_CAN</strain>
        <plasmid evidence="9">paNv_CAN15</plasmid>
    </source>
</reference>
<evidence type="ECO:0000313" key="8">
    <source>
        <dbReference type="EMBL" id="QBY46969.1"/>
    </source>
</evidence>
<evidence type="ECO:0000256" key="2">
    <source>
        <dbReference type="ARBA" id="ARBA00022612"/>
    </source>
</evidence>
<name>D2U1L7_9GAMM</name>
<sequence>MQKAFGIMHIKSIDEDLREIVGIATSATPDKHNDIVEPEGAVFNLPIPLLWQHDKNQPIGEVVEAELCDEGIRVKAKIANIASDDNSITKRLNDAWTYIKTGLVKGLSIGFSPIKYESIDNGGCKFLKWAWNELSVVTVPANTEATIQLVKSLHETNIKTIGAPKSVNIFEEIKSLKASRSEKSNMLESIITITKNEERKFNEEEKRQFDALSTEVSDIDEELVRLNRLVEIKKTEAEPIQPMTRTPQKTKASLPKTTLSSEKEKGMQFARYVKCLAASQGNLMQACEIAKSSYAHNHDLQTVLKAAVSAGSTLNPAWAGNLVEYQLFTGDFIEFLRPQTIIGKFGTSGIPSLRKVPFNVRINAQTAGSSGYWVGEGKPTPLTTAGFDTVKLGFAKVANIAVLTDELAQYSDPSAELLIRDSLAKALIERIDKDFIDPLKAEILNISPASITNPAKGEKSSGDPDKDIAKLIGKFQKANLSLNGAVWIMSSMTALSLSLLRAPTGQFMYDRLGLTGGTFHGFPVITSEYVGNLLILVKPEEIYLADDGNVLIGASRDTSLEMSDTPSEGGSPQLVSMFQTNSIAIRAERQINWKLRRPEAVAYLTDVDYSKFKPTFFSVEMKTEKPAKTTD</sequence>
<evidence type="ECO:0000256" key="4">
    <source>
        <dbReference type="ARBA" id="ARBA00022801"/>
    </source>
</evidence>
<dbReference type="GeneID" id="39751617"/>
<dbReference type="Gene3D" id="3.30.2320.10">
    <property type="entry name" value="hypothetical protein PF0899 domain"/>
    <property type="match status" value="1"/>
</dbReference>
<evidence type="ECO:0000313" key="9">
    <source>
        <dbReference type="EMBL" id="WGM09158.1"/>
    </source>
</evidence>
<evidence type="ECO:0000313" key="11">
    <source>
        <dbReference type="Proteomes" id="UP001177592"/>
    </source>
</evidence>
<evidence type="ECO:0000313" key="10">
    <source>
        <dbReference type="Proteomes" id="UP000295134"/>
    </source>
</evidence>
<dbReference type="Proteomes" id="UP000295134">
    <property type="component" value="Plasmid pArsFIN14"/>
</dbReference>
<dbReference type="NCBIfam" id="TIGR01554">
    <property type="entry name" value="major_cap_HK97"/>
    <property type="match status" value="1"/>
</dbReference>
<dbReference type="GO" id="GO:0008233">
    <property type="term" value="F:peptidase activity"/>
    <property type="evidence" value="ECO:0007669"/>
    <property type="project" value="UniProtKB-KW"/>
</dbReference>
<protein>
    <submittedName>
        <fullName evidence="8">Phage capsid family protein</fullName>
    </submittedName>
    <submittedName>
        <fullName evidence="9">Phage major capsid protein</fullName>
    </submittedName>
    <submittedName>
        <fullName evidence="7">Phage major head protein/prohead protease</fullName>
    </submittedName>
</protein>
<dbReference type="EMBL" id="CP038626">
    <property type="protein sequence ID" value="QBY46969.1"/>
    <property type="molecule type" value="Genomic_DNA"/>
</dbReference>
<dbReference type="Pfam" id="PF04586">
    <property type="entry name" value="Peptidase_S78"/>
    <property type="match status" value="1"/>
</dbReference>
<dbReference type="EMBL" id="FN545242">
    <property type="protein sequence ID" value="CBA74682.1"/>
    <property type="molecule type" value="Genomic_DNA"/>
</dbReference>
<organism evidence="7">
    <name type="scientific">Arsenophonus nasoniae</name>
    <name type="common">son-killer infecting Nasonia vitripennis</name>
    <dbReference type="NCBI Taxonomy" id="638"/>
    <lineage>
        <taxon>Bacteria</taxon>
        <taxon>Pseudomonadati</taxon>
        <taxon>Pseudomonadota</taxon>
        <taxon>Gammaproteobacteria</taxon>
        <taxon>Enterobacterales</taxon>
        <taxon>Morganellaceae</taxon>
        <taxon>Arsenophonus</taxon>
    </lineage>
</organism>
<dbReference type="KEGG" id="ans:ArsFIN_55800"/>
<dbReference type="InterPro" id="IPR024455">
    <property type="entry name" value="Phage_capsid"/>
</dbReference>
<keyword evidence="2" id="KW-1188">Viral release from host cell</keyword>
<dbReference type="InterPro" id="IPR054612">
    <property type="entry name" value="Phage_capsid-like_C"/>
</dbReference>
<evidence type="ECO:0000259" key="5">
    <source>
        <dbReference type="Pfam" id="PF04586"/>
    </source>
</evidence>
<evidence type="ECO:0000256" key="3">
    <source>
        <dbReference type="ARBA" id="ARBA00022670"/>
    </source>
</evidence>
<gene>
    <name evidence="7" type="ORF">ARN_24510</name>
    <name evidence="8" type="ORF">ArsFIN_55800</name>
    <name evidence="9" type="ORF">QE258_28010</name>
</gene>
<dbReference type="EMBL" id="CP123538">
    <property type="protein sequence ID" value="WGM09158.1"/>
    <property type="molecule type" value="Genomic_DNA"/>
</dbReference>
<dbReference type="GO" id="GO:0006508">
    <property type="term" value="P:proteolysis"/>
    <property type="evidence" value="ECO:0007669"/>
    <property type="project" value="UniProtKB-KW"/>
</dbReference>
<dbReference type="SUPFAM" id="SSF56563">
    <property type="entry name" value="Major capsid protein gp5"/>
    <property type="match status" value="1"/>
</dbReference>
<comment type="subcellular location">
    <subcellularLocation>
        <location evidence="1">Virion</location>
    </subcellularLocation>
</comment>
<feature type="domain" description="Phage capsid-like C-terminal" evidence="6">
    <location>
        <begin position="359"/>
        <end position="605"/>
    </location>
</feature>
<keyword evidence="4" id="KW-0378">Hydrolase</keyword>
<proteinExistence type="predicted"/>
<keyword evidence="8" id="KW-0614">Plasmid</keyword>
<geneLocation type="plasmid" evidence="8">
    <name>pArsFIN14</name>
</geneLocation>
<keyword evidence="3 7" id="KW-0645">Protease</keyword>
<dbReference type="AlphaFoldDB" id="D2U1L7"/>
<dbReference type="Pfam" id="PF05065">
    <property type="entry name" value="Phage_capsid"/>
    <property type="match status" value="1"/>
</dbReference>
<geneLocation type="plasmid" evidence="9 11">
    <name>paNv_CAN15</name>
</geneLocation>
<keyword evidence="11" id="KW-1185">Reference proteome</keyword>